<proteinExistence type="predicted"/>
<feature type="transmembrane region" description="Helical" evidence="1">
    <location>
        <begin position="206"/>
        <end position="225"/>
    </location>
</feature>
<reference evidence="2 3" key="1">
    <citation type="submission" date="2024-02" db="EMBL/GenBank/DDBJ databases">
        <title>A novel Wenzhouxiangellaceae bacterium, isolated from coastal sediments.</title>
        <authorList>
            <person name="Du Z.-J."/>
            <person name="Ye Y.-Q."/>
            <person name="Zhang X.-Y."/>
        </authorList>
    </citation>
    <scope>NUCLEOTIDE SEQUENCE [LARGE SCALE GENOMIC DNA]</scope>
    <source>
        <strain evidence="2 3">CH-27</strain>
    </source>
</reference>
<gene>
    <name evidence="2" type="ORF">V3330_03370</name>
</gene>
<feature type="transmembrane region" description="Helical" evidence="1">
    <location>
        <begin position="287"/>
        <end position="308"/>
    </location>
</feature>
<dbReference type="RefSeq" id="WP_354693980.1">
    <property type="nucleotide sequence ID" value="NZ_JAZHOG010000002.1"/>
</dbReference>
<feature type="transmembrane region" description="Helical" evidence="1">
    <location>
        <begin position="133"/>
        <end position="155"/>
    </location>
</feature>
<dbReference type="EMBL" id="JAZHOG010000002">
    <property type="protein sequence ID" value="MEJ8566658.1"/>
    <property type="molecule type" value="Genomic_DNA"/>
</dbReference>
<protein>
    <recommendedName>
        <fullName evidence="4">ABC transporter permease</fullName>
    </recommendedName>
</protein>
<evidence type="ECO:0000313" key="3">
    <source>
        <dbReference type="Proteomes" id="UP001359886"/>
    </source>
</evidence>
<dbReference type="AlphaFoldDB" id="A0AAW9RF04"/>
<feature type="transmembrane region" description="Helical" evidence="1">
    <location>
        <begin position="21"/>
        <end position="44"/>
    </location>
</feature>
<keyword evidence="3" id="KW-1185">Reference proteome</keyword>
<accession>A0AAW9RF04</accession>
<feature type="transmembrane region" description="Helical" evidence="1">
    <location>
        <begin position="175"/>
        <end position="199"/>
    </location>
</feature>
<evidence type="ECO:0000313" key="2">
    <source>
        <dbReference type="EMBL" id="MEJ8566658.1"/>
    </source>
</evidence>
<evidence type="ECO:0000256" key="1">
    <source>
        <dbReference type="SAM" id="Phobius"/>
    </source>
</evidence>
<feature type="transmembrane region" description="Helical" evidence="1">
    <location>
        <begin position="73"/>
        <end position="94"/>
    </location>
</feature>
<comment type="caution">
    <text evidence="2">The sequence shown here is derived from an EMBL/GenBank/DDBJ whole genome shotgun (WGS) entry which is preliminary data.</text>
</comment>
<name>A0AAW9RF04_9GAMM</name>
<sequence length="315" mass="35124">MKRLIALTRREFWENKGAFRTTPMVIGGVYVALLLMSLFTTAHFDNDLYTFREGIRFLAGQPRDFRAEHLYEVMIGSSVLFTVVLSVVVFFYLLGSLYDDRKDRSILFWKSLPASDLLTIGSKLAAGMVVAPVMFWIMFVATHIVMALICVIIVWSVGENPWTLFLGVVNPVKAWSVVLLSYLAASIWFLPFHGWLLLVSAFAPRIPLLFAVLPPIVFAILQIWIDFLRTFTLDSSLFGLIGEWISNSPAIMTAQVHDGTGEVALGVPVTDAFDHSVTVMNILARLFSLQMLGGLAVAAVFLAGALWLRRRATDS</sequence>
<organism evidence="2 3">
    <name type="scientific">Elongatibacter sediminis</name>
    <dbReference type="NCBI Taxonomy" id="3119006"/>
    <lineage>
        <taxon>Bacteria</taxon>
        <taxon>Pseudomonadati</taxon>
        <taxon>Pseudomonadota</taxon>
        <taxon>Gammaproteobacteria</taxon>
        <taxon>Chromatiales</taxon>
        <taxon>Wenzhouxiangellaceae</taxon>
        <taxon>Elongatibacter</taxon>
    </lineage>
</organism>
<keyword evidence="1" id="KW-0812">Transmembrane</keyword>
<dbReference type="Proteomes" id="UP001359886">
    <property type="component" value="Unassembled WGS sequence"/>
</dbReference>
<keyword evidence="1" id="KW-1133">Transmembrane helix</keyword>
<keyword evidence="1" id="KW-0472">Membrane</keyword>
<evidence type="ECO:0008006" key="4">
    <source>
        <dbReference type="Google" id="ProtNLM"/>
    </source>
</evidence>